<comment type="caution">
    <text evidence="3">The sequence shown here is derived from an EMBL/GenBank/DDBJ whole genome shotgun (WGS) entry which is preliminary data.</text>
</comment>
<dbReference type="RefSeq" id="WP_157112994.1">
    <property type="nucleotide sequence ID" value="NZ_JAAXOO010000005.1"/>
</dbReference>
<accession>A0A846XI95</accession>
<reference evidence="3 4" key="1">
    <citation type="submission" date="2020-04" db="EMBL/GenBank/DDBJ databases">
        <title>MicrobeNet Type strains.</title>
        <authorList>
            <person name="Nicholson A.C."/>
        </authorList>
    </citation>
    <scope>NUCLEOTIDE SEQUENCE [LARGE SCALE GENOMIC DNA]</scope>
    <source>
        <strain evidence="3 4">DSM 45078</strain>
    </source>
</reference>
<feature type="transmembrane region" description="Helical" evidence="2">
    <location>
        <begin position="29"/>
        <end position="47"/>
    </location>
</feature>
<dbReference type="EMBL" id="JAAXOO010000005">
    <property type="protein sequence ID" value="NKY35702.1"/>
    <property type="molecule type" value="Genomic_DNA"/>
</dbReference>
<dbReference type="AlphaFoldDB" id="A0A846XI95"/>
<name>A0A846XI95_9NOCA</name>
<feature type="region of interest" description="Disordered" evidence="1">
    <location>
        <begin position="177"/>
        <end position="240"/>
    </location>
</feature>
<evidence type="ECO:0000256" key="1">
    <source>
        <dbReference type="SAM" id="MobiDB-lite"/>
    </source>
</evidence>
<protein>
    <submittedName>
        <fullName evidence="3">Uncharacterized protein</fullName>
    </submittedName>
</protein>
<keyword evidence="2" id="KW-1133">Transmembrane helix</keyword>
<dbReference type="Proteomes" id="UP000565715">
    <property type="component" value="Unassembled WGS sequence"/>
</dbReference>
<feature type="compositionally biased region" description="Basic and acidic residues" evidence="1">
    <location>
        <begin position="220"/>
        <end position="230"/>
    </location>
</feature>
<evidence type="ECO:0000256" key="2">
    <source>
        <dbReference type="SAM" id="Phobius"/>
    </source>
</evidence>
<sequence>MSTSAKGSAAALITRTEFGTAPARVRTKLGTTLLLGAAPLLIVLSLAGLAPGIIAAVVGAAVTGSLALAVTGPPATRRAAVRLGLVDEQILIGTDNAGTADSADTVRPLSELTGLELPRTPASETHIDPARKDLRIEGSRYLRLAFSDKTVYLVAVPESDPVAAEIIRRLRKALPGTPAEEGAAAKPATKPSAVTVDSGAPHTEPAKQQPASVAGTGRPDTGKPADDQWHTEPSSSPAADIRLWEAARATHRRVLSEYGAYELDPTLFLRYPGVTDITRDPVMDFHTALAEAQALATDDYPDDAGYAGRYRTAADTLRRTWIRCERDGKAAGTGYLHENDRSDLDTAAKLYNHAQATDHTGEKASYLRKAQQIIVDLEARGRVHLPRPVVAAIEAQVRLALEPGTASS</sequence>
<organism evidence="3 4">
    <name type="scientific">Nocardia speluncae</name>
    <dbReference type="NCBI Taxonomy" id="419477"/>
    <lineage>
        <taxon>Bacteria</taxon>
        <taxon>Bacillati</taxon>
        <taxon>Actinomycetota</taxon>
        <taxon>Actinomycetes</taxon>
        <taxon>Mycobacteriales</taxon>
        <taxon>Nocardiaceae</taxon>
        <taxon>Nocardia</taxon>
    </lineage>
</organism>
<evidence type="ECO:0000313" key="4">
    <source>
        <dbReference type="Proteomes" id="UP000565715"/>
    </source>
</evidence>
<evidence type="ECO:0000313" key="3">
    <source>
        <dbReference type="EMBL" id="NKY35702.1"/>
    </source>
</evidence>
<keyword evidence="4" id="KW-1185">Reference proteome</keyword>
<proteinExistence type="predicted"/>
<gene>
    <name evidence="3" type="ORF">HGA13_21885</name>
</gene>
<keyword evidence="2" id="KW-0812">Transmembrane</keyword>
<keyword evidence="2" id="KW-0472">Membrane</keyword>